<evidence type="ECO:0000256" key="10">
    <source>
        <dbReference type="ARBA" id="ARBA00023328"/>
    </source>
</evidence>
<comment type="similarity">
    <text evidence="2 11">Belongs to the SPC24 family.</text>
</comment>
<keyword evidence="10 11" id="KW-0137">Centromere</keyword>
<dbReference type="CDD" id="cd11565">
    <property type="entry name" value="RWD_Spc24"/>
    <property type="match status" value="1"/>
</dbReference>
<comment type="caution">
    <text evidence="12">The sequence shown here is derived from an EMBL/GenBank/DDBJ whole genome shotgun (WGS) entry which is preliminary data.</text>
</comment>
<evidence type="ECO:0000256" key="4">
    <source>
        <dbReference type="ARBA" id="ARBA00022618"/>
    </source>
</evidence>
<dbReference type="GO" id="GO:0007059">
    <property type="term" value="P:chromosome segregation"/>
    <property type="evidence" value="ECO:0007669"/>
    <property type="project" value="TreeGrafter"/>
</dbReference>
<dbReference type="AlphaFoldDB" id="A0A4U0UIQ9"/>
<dbReference type="PANTHER" id="PTHR22142">
    <property type="match status" value="1"/>
</dbReference>
<sequence>MVLFDDDPVNLIRETTTQFHIPPDRAALSRISTSLSSLHTARQDRLATQHSTLQSLSRRLNSLQSSVGFEAERHDGAGHASEMLRMDREKFRVGKGVCEAEGEGERLGAELVGRRVELEGLEREGVEGGRRVGGEAEDEVVLKLQFYRSLGIDVSRDATTGGYSRAVIRSTSRGDVNVVNVDGKLSGSFYAKLFWDSL</sequence>
<dbReference type="GO" id="GO:0008017">
    <property type="term" value="F:microtubule binding"/>
    <property type="evidence" value="ECO:0007669"/>
    <property type="project" value="TreeGrafter"/>
</dbReference>
<dbReference type="GO" id="GO:0031262">
    <property type="term" value="C:Ndc80 complex"/>
    <property type="evidence" value="ECO:0007669"/>
    <property type="project" value="TreeGrafter"/>
</dbReference>
<evidence type="ECO:0000256" key="3">
    <source>
        <dbReference type="ARBA" id="ARBA00022454"/>
    </source>
</evidence>
<dbReference type="InterPro" id="IPR038066">
    <property type="entry name" value="Spc24_Fungi_globular_sf"/>
</dbReference>
<dbReference type="GO" id="GO:0051301">
    <property type="term" value="P:cell division"/>
    <property type="evidence" value="ECO:0007669"/>
    <property type="project" value="UniProtKB-UniRule"/>
</dbReference>
<dbReference type="Pfam" id="PF08286">
    <property type="entry name" value="Spc24"/>
    <property type="match status" value="1"/>
</dbReference>
<reference evidence="12 13" key="1">
    <citation type="submission" date="2017-03" db="EMBL/GenBank/DDBJ databases">
        <title>Genomes of endolithic fungi from Antarctica.</title>
        <authorList>
            <person name="Coleine C."/>
            <person name="Masonjones S."/>
            <person name="Stajich J.E."/>
        </authorList>
    </citation>
    <scope>NUCLEOTIDE SEQUENCE [LARGE SCALE GENOMIC DNA]</scope>
    <source>
        <strain evidence="12 13">CCFEE 5311</strain>
    </source>
</reference>
<evidence type="ECO:0000256" key="7">
    <source>
        <dbReference type="ARBA" id="ARBA00023054"/>
    </source>
</evidence>
<keyword evidence="3 11" id="KW-0158">Chromosome</keyword>
<accession>A0A4U0UIQ9</accession>
<name>A0A4U0UIQ9_9PEZI</name>
<evidence type="ECO:0000256" key="9">
    <source>
        <dbReference type="ARBA" id="ARBA00023306"/>
    </source>
</evidence>
<dbReference type="SUPFAM" id="SSF143026">
    <property type="entry name" value="Kinetochore globular domain"/>
    <property type="match status" value="1"/>
</dbReference>
<keyword evidence="7" id="KW-0175">Coiled coil</keyword>
<keyword evidence="6 11" id="KW-0995">Kinetochore</keyword>
<gene>
    <name evidence="12" type="ORF">B0A54_12124</name>
</gene>
<keyword evidence="5 11" id="KW-0498">Mitosis</keyword>
<dbReference type="GO" id="GO:0005634">
    <property type="term" value="C:nucleus"/>
    <property type="evidence" value="ECO:0007669"/>
    <property type="project" value="UniProtKB-SubCell"/>
</dbReference>
<dbReference type="PANTHER" id="PTHR22142:SF2">
    <property type="entry name" value="KINETOCHORE PROTEIN SPC24"/>
    <property type="match status" value="1"/>
</dbReference>
<proteinExistence type="inferred from homology"/>
<dbReference type="InterPro" id="IPR013252">
    <property type="entry name" value="Ndc80_Spc24"/>
</dbReference>
<dbReference type="OrthoDB" id="3344830at2759"/>
<comment type="subunit">
    <text evidence="11">Component of the NDC80 complex.</text>
</comment>
<protein>
    <recommendedName>
        <fullName evidence="11">Kinetochore protein Spc24</fullName>
    </recommendedName>
</protein>
<evidence type="ECO:0000313" key="13">
    <source>
        <dbReference type="Proteomes" id="UP000310066"/>
    </source>
</evidence>
<evidence type="ECO:0000256" key="5">
    <source>
        <dbReference type="ARBA" id="ARBA00022776"/>
    </source>
</evidence>
<dbReference type="Proteomes" id="UP000310066">
    <property type="component" value="Unassembled WGS sequence"/>
</dbReference>
<comment type="function">
    <text evidence="11">Acts as a component of the essential kinetochore-associated NDC80 complex, which is required for chromosome segregation and spindle checkpoint activity.</text>
</comment>
<dbReference type="STRING" id="329885.A0A4U0UIQ9"/>
<comment type="subcellular location">
    <subcellularLocation>
        <location evidence="1">Cytoplasm</location>
        <location evidence="1">Cytoskeleton</location>
        <location evidence="1">Microtubule organizing center</location>
    </subcellularLocation>
    <subcellularLocation>
        <location evidence="11">Nucleus</location>
    </subcellularLocation>
    <subcellularLocation>
        <location evidence="11">Chromosome</location>
        <location evidence="11">Centromere</location>
        <location evidence="11">Kinetochore</location>
    </subcellularLocation>
</comment>
<keyword evidence="8 11" id="KW-0539">Nucleus</keyword>
<evidence type="ECO:0000256" key="1">
    <source>
        <dbReference type="ARBA" id="ARBA00004267"/>
    </source>
</evidence>
<dbReference type="EMBL" id="NAJP01000069">
    <property type="protein sequence ID" value="TKA35464.1"/>
    <property type="molecule type" value="Genomic_DNA"/>
</dbReference>
<evidence type="ECO:0000256" key="6">
    <source>
        <dbReference type="ARBA" id="ARBA00022838"/>
    </source>
</evidence>
<evidence type="ECO:0000256" key="11">
    <source>
        <dbReference type="RuleBase" id="RU368011"/>
    </source>
</evidence>
<evidence type="ECO:0000256" key="8">
    <source>
        <dbReference type="ARBA" id="ARBA00023242"/>
    </source>
</evidence>
<dbReference type="Gene3D" id="3.30.160.430">
    <property type="match status" value="1"/>
</dbReference>
<keyword evidence="4 11" id="KW-0132">Cell division</keyword>
<keyword evidence="9 11" id="KW-0131">Cell cycle</keyword>
<evidence type="ECO:0000256" key="2">
    <source>
        <dbReference type="ARBA" id="ARBA00007804"/>
    </source>
</evidence>
<organism evidence="12 13">
    <name type="scientific">Friedmanniomyces endolithicus</name>
    <dbReference type="NCBI Taxonomy" id="329885"/>
    <lineage>
        <taxon>Eukaryota</taxon>
        <taxon>Fungi</taxon>
        <taxon>Dikarya</taxon>
        <taxon>Ascomycota</taxon>
        <taxon>Pezizomycotina</taxon>
        <taxon>Dothideomycetes</taxon>
        <taxon>Dothideomycetidae</taxon>
        <taxon>Mycosphaerellales</taxon>
        <taxon>Teratosphaeriaceae</taxon>
        <taxon>Friedmanniomyces</taxon>
    </lineage>
</organism>
<evidence type="ECO:0000313" key="12">
    <source>
        <dbReference type="EMBL" id="TKA35464.1"/>
    </source>
</evidence>
<dbReference type="GO" id="GO:0005815">
    <property type="term" value="C:microtubule organizing center"/>
    <property type="evidence" value="ECO:0007669"/>
    <property type="project" value="UniProtKB-SubCell"/>
</dbReference>